<accession>A0A9D2HGZ3</accession>
<gene>
    <name evidence="3" type="ORF">IAA07_06385</name>
</gene>
<evidence type="ECO:0000313" key="4">
    <source>
        <dbReference type="Proteomes" id="UP000823900"/>
    </source>
</evidence>
<sequence>MRFRIRRKWMMSGLMITLSFLFLLFLFPAAAQETADQNVLKEQPAAGEAQSLIQGPVSMEVEYGYHDIAKGGRYVPVNVFLTNGTDKPFKGSITISTMESDQEVYSYEYPVEAEAGASVEESYIVAFGKGSDQVFVVLKDEAGRQTAKKRLKMDVNREVPEMFVGILSDTPERLAYLDGAGISYSAVQTRTIPLSKDEFPEDMIGLDLFDVLLVSNYRLRDLSERQTKAIMDWVRDGGVLVLGTGNRIDDTLGRFAPELLDDNYDMPISMDIHLGGEEGGQSVLMKDIPCADIPLHGGDVLESENGIPLFQAASQEKGIIAVAAYDFADISEYADGEPSYVDGLFTKLLGEERIHSLNDYFYGTGGDEFWEVQSVINSGNVSRLPNVAAYAAVIGIYILLAGPAVWILLKRHEIQGYYWGAVTMLSLVFVAVIYLMGMGTRFRSTFLTYATVRDVTEESVMETSYVNVQNPYNKPYSLKLAAGYSIRPISMNAGYGYGPGQTFTDSTKAKMTIANEADGVRLDFHEGAAFDSNYMEMKRTSDNLDQVGVTGEISFFDGKVTGTVTNQYDFVLEDAAVLMYGAVLPLGDLQPGETRDLGEITRLVAPLGREQYVAARITGLDTYSQADINDADYVQAMERANLLAFYMDRELDGYRREARITGFAKDEEGLFMGERKIEARGLNMFTSALPVYNETEEGEIYRSGLMKTPQVQSGSYDHTTNSMYGSDSLTLEYSFGNDIELDEITFNTISSDFMENQMLAPLFVFSGDIYFYNYNTGIYDKIDNDREKFEVSELLPYLSPGNTLTVKYIDTSQEDSGWDEILPMLMVKGREK</sequence>
<keyword evidence="1" id="KW-0472">Membrane</keyword>
<reference evidence="3" key="2">
    <citation type="submission" date="2021-04" db="EMBL/GenBank/DDBJ databases">
        <authorList>
            <person name="Gilroy R."/>
        </authorList>
    </citation>
    <scope>NUCLEOTIDE SEQUENCE</scope>
    <source>
        <strain evidence="3">CHK178-16964</strain>
    </source>
</reference>
<dbReference type="EMBL" id="DWZA01000056">
    <property type="protein sequence ID" value="HJA71196.1"/>
    <property type="molecule type" value="Genomic_DNA"/>
</dbReference>
<feature type="chain" id="PRO_5038800481" evidence="2">
    <location>
        <begin position="32"/>
        <end position="832"/>
    </location>
</feature>
<feature type="signal peptide" evidence="2">
    <location>
        <begin position="1"/>
        <end position="31"/>
    </location>
</feature>
<keyword evidence="1" id="KW-0812">Transmembrane</keyword>
<dbReference type="InterPro" id="IPR029062">
    <property type="entry name" value="Class_I_gatase-like"/>
</dbReference>
<comment type="caution">
    <text evidence="3">The sequence shown here is derived from an EMBL/GenBank/DDBJ whole genome shotgun (WGS) entry which is preliminary data.</text>
</comment>
<reference evidence="3" key="1">
    <citation type="journal article" date="2021" name="PeerJ">
        <title>Extensive microbial diversity within the chicken gut microbiome revealed by metagenomics and culture.</title>
        <authorList>
            <person name="Gilroy R."/>
            <person name="Ravi A."/>
            <person name="Getino M."/>
            <person name="Pursley I."/>
            <person name="Horton D.L."/>
            <person name="Alikhan N.F."/>
            <person name="Baker D."/>
            <person name="Gharbi K."/>
            <person name="Hall N."/>
            <person name="Watson M."/>
            <person name="Adriaenssens E.M."/>
            <person name="Foster-Nyarko E."/>
            <person name="Jarju S."/>
            <person name="Secka A."/>
            <person name="Antonio M."/>
            <person name="Oren A."/>
            <person name="Chaudhuri R.R."/>
            <person name="La Ragione R."/>
            <person name="Hildebrand F."/>
            <person name="Pallen M.J."/>
        </authorList>
    </citation>
    <scope>NUCLEOTIDE SEQUENCE</scope>
    <source>
        <strain evidence="3">CHK178-16964</strain>
    </source>
</reference>
<dbReference type="AlphaFoldDB" id="A0A9D2HGZ3"/>
<evidence type="ECO:0000256" key="1">
    <source>
        <dbReference type="SAM" id="Phobius"/>
    </source>
</evidence>
<dbReference type="CDD" id="cd03143">
    <property type="entry name" value="A4_beta-galactosidase_middle_domain"/>
    <property type="match status" value="1"/>
</dbReference>
<evidence type="ECO:0000313" key="3">
    <source>
        <dbReference type="EMBL" id="HJA71196.1"/>
    </source>
</evidence>
<protein>
    <submittedName>
        <fullName evidence="3">Uncharacterized protein</fullName>
    </submittedName>
</protein>
<keyword evidence="2" id="KW-0732">Signal</keyword>
<feature type="transmembrane region" description="Helical" evidence="1">
    <location>
        <begin position="387"/>
        <end position="409"/>
    </location>
</feature>
<proteinExistence type="predicted"/>
<name>A0A9D2HGZ3_9FIRM</name>
<dbReference type="SUPFAM" id="SSF52317">
    <property type="entry name" value="Class I glutamine amidotransferase-like"/>
    <property type="match status" value="1"/>
</dbReference>
<evidence type="ECO:0000256" key="2">
    <source>
        <dbReference type="SAM" id="SignalP"/>
    </source>
</evidence>
<organism evidence="3 4">
    <name type="scientific">Candidatus Lachnoclostridium stercoravium</name>
    <dbReference type="NCBI Taxonomy" id="2838633"/>
    <lineage>
        <taxon>Bacteria</taxon>
        <taxon>Bacillati</taxon>
        <taxon>Bacillota</taxon>
        <taxon>Clostridia</taxon>
        <taxon>Lachnospirales</taxon>
        <taxon>Lachnospiraceae</taxon>
    </lineage>
</organism>
<dbReference type="Gene3D" id="3.40.50.880">
    <property type="match status" value="1"/>
</dbReference>
<feature type="transmembrane region" description="Helical" evidence="1">
    <location>
        <begin position="416"/>
        <end position="437"/>
    </location>
</feature>
<keyword evidence="1" id="KW-1133">Transmembrane helix</keyword>
<dbReference type="Proteomes" id="UP000823900">
    <property type="component" value="Unassembled WGS sequence"/>
</dbReference>